<dbReference type="EMBL" id="FNZQ01000002">
    <property type="protein sequence ID" value="SEK94144.1"/>
    <property type="molecule type" value="Genomic_DNA"/>
</dbReference>
<evidence type="ECO:0000259" key="12">
    <source>
        <dbReference type="Pfam" id="PF02770"/>
    </source>
</evidence>
<dbReference type="RefSeq" id="WP_092761623.1">
    <property type="nucleotide sequence ID" value="NZ_FNZQ01000002.1"/>
</dbReference>
<dbReference type="GO" id="GO:0050660">
    <property type="term" value="F:flavin adenine dinucleotide binding"/>
    <property type="evidence" value="ECO:0007669"/>
    <property type="project" value="InterPro"/>
</dbReference>
<evidence type="ECO:0000256" key="4">
    <source>
        <dbReference type="ARBA" id="ARBA00022827"/>
    </source>
</evidence>
<keyword evidence="5 10" id="KW-0560">Oxidoreductase</keyword>
<name>A0A1H7L5N2_9RHOB</name>
<proteinExistence type="inferred from homology"/>
<dbReference type="Proteomes" id="UP000199283">
    <property type="component" value="Unassembled WGS sequence"/>
</dbReference>
<dbReference type="InterPro" id="IPR009100">
    <property type="entry name" value="AcylCoA_DH/oxidase_NM_dom_sf"/>
</dbReference>
<evidence type="ECO:0000256" key="3">
    <source>
        <dbReference type="ARBA" id="ARBA00022630"/>
    </source>
</evidence>
<dbReference type="InterPro" id="IPR006091">
    <property type="entry name" value="Acyl-CoA_Oxase/DH_mid-dom"/>
</dbReference>
<keyword evidence="4 10" id="KW-0274">FAD</keyword>
<dbReference type="InterPro" id="IPR025878">
    <property type="entry name" value="Acyl-CoA_dh-like_C_dom"/>
</dbReference>
<accession>A0A1H7L5N2</accession>
<feature type="domain" description="Acyl-CoA oxidase/dehydrogenase middle" evidence="12">
    <location>
        <begin position="161"/>
        <end position="269"/>
    </location>
</feature>
<evidence type="ECO:0000256" key="10">
    <source>
        <dbReference type="RuleBase" id="RU362125"/>
    </source>
</evidence>
<dbReference type="InterPro" id="IPR013786">
    <property type="entry name" value="AcylCoA_DH/ox_N"/>
</dbReference>
<feature type="domain" description="Acyl-CoA dehydrogenase/oxidase C-terminal" evidence="11">
    <location>
        <begin position="281"/>
        <end position="444"/>
    </location>
</feature>
<reference evidence="15 16" key="1">
    <citation type="submission" date="2016-10" db="EMBL/GenBank/DDBJ databases">
        <authorList>
            <person name="de Groot N.N."/>
        </authorList>
    </citation>
    <scope>NUCLEOTIDE SEQUENCE [LARGE SCALE GENOMIC DNA]</scope>
    <source>
        <strain evidence="15 16">DSM 14858</strain>
    </source>
</reference>
<dbReference type="InterPro" id="IPR046373">
    <property type="entry name" value="Acyl-CoA_Oxase/DH_mid-dom_sf"/>
</dbReference>
<dbReference type="OrthoDB" id="9807883at2"/>
<dbReference type="InterPro" id="IPR036250">
    <property type="entry name" value="AcylCo_DH-like_C"/>
</dbReference>
<dbReference type="InterPro" id="IPR009075">
    <property type="entry name" value="AcylCo_DH/oxidase_C"/>
</dbReference>
<evidence type="ECO:0000259" key="13">
    <source>
        <dbReference type="Pfam" id="PF02771"/>
    </source>
</evidence>
<evidence type="ECO:0000256" key="5">
    <source>
        <dbReference type="ARBA" id="ARBA00023002"/>
    </source>
</evidence>
<evidence type="ECO:0000256" key="2">
    <source>
        <dbReference type="ARBA" id="ARBA00009347"/>
    </source>
</evidence>
<evidence type="ECO:0000256" key="8">
    <source>
        <dbReference type="ARBA" id="ARBA00066694"/>
    </source>
</evidence>
<dbReference type="STRING" id="188906.SAMN04488526_1612"/>
<dbReference type="Gene3D" id="1.20.140.10">
    <property type="entry name" value="Butyryl-CoA Dehydrogenase, subunit A, domain 3"/>
    <property type="match status" value="1"/>
</dbReference>
<evidence type="ECO:0000256" key="1">
    <source>
        <dbReference type="ARBA" id="ARBA00001974"/>
    </source>
</evidence>
<feature type="domain" description="Acetyl-CoA dehydrogenase-like C-terminal" evidence="14">
    <location>
        <begin position="461"/>
        <end position="587"/>
    </location>
</feature>
<keyword evidence="3 10" id="KW-0285">Flavoprotein</keyword>
<evidence type="ECO:0000313" key="16">
    <source>
        <dbReference type="Proteomes" id="UP000199283"/>
    </source>
</evidence>
<dbReference type="Pfam" id="PF12806">
    <property type="entry name" value="Acyl-CoA_dh_C"/>
    <property type="match status" value="1"/>
</dbReference>
<comment type="catalytic activity">
    <reaction evidence="6">
        <text>3-(methylsulfanyl)propanoyl-CoA + oxidized [electron-transfer flavoprotein] + H(+) = 3-(methylsulfanyl)acryloyl-CoA + reduced [electron-transfer flavoprotein]</text>
        <dbReference type="Rhea" id="RHEA:52612"/>
        <dbReference type="Rhea" id="RHEA-COMP:10685"/>
        <dbReference type="Rhea" id="RHEA-COMP:10686"/>
        <dbReference type="ChEBI" id="CHEBI:15378"/>
        <dbReference type="ChEBI" id="CHEBI:57692"/>
        <dbReference type="ChEBI" id="CHEBI:58307"/>
        <dbReference type="ChEBI" id="CHEBI:82815"/>
        <dbReference type="ChEBI" id="CHEBI:84994"/>
        <dbReference type="EC" id="1.3.99.41"/>
    </reaction>
    <physiologicalReaction direction="left-to-right" evidence="6">
        <dbReference type="Rhea" id="RHEA:52613"/>
    </physiologicalReaction>
</comment>
<dbReference type="FunFam" id="2.40.110.10:FF:000031">
    <property type="entry name" value="Acyl-CoA dehydrogenase, putative"/>
    <property type="match status" value="1"/>
</dbReference>
<dbReference type="PANTHER" id="PTHR42803">
    <property type="entry name" value="ACYL-COA DEHYDROGENASE"/>
    <property type="match status" value="1"/>
</dbReference>
<keyword evidence="16" id="KW-1185">Reference proteome</keyword>
<gene>
    <name evidence="15" type="ORF">SAMN04488526_1612</name>
</gene>
<comment type="similarity">
    <text evidence="2 10">Belongs to the acyl-CoA dehydrogenase family.</text>
</comment>
<comment type="function">
    <text evidence="7">Involved in the assimilation of dimethylsulphoniopropionate (DMSP), an important compound in the fixation of carbon in marine phytoplankton, by mediating the conversion of 3-(methylthio)propanoyl-CoA (MMPA-CoA) to 3-(methylthio)acryloyl-CoA (MTA-CoA).</text>
</comment>
<feature type="domain" description="Acyl-CoA dehydrogenase/oxidase N-terminal" evidence="13">
    <location>
        <begin position="79"/>
        <end position="155"/>
    </location>
</feature>
<sequence length="592" mass="64316">MPSYIAPTKDMQFVLHDVLKASTQDISGYDEIDRDFTGAVLEEAGRMASEVLHPLNVVGDREGCVLENGVVRTPTGFKAAFDQVRDGGWTALDCDTEYGGQGLPYLMHTAVGEILSSSNMAFNMYQGLTHGAYSAIHAHGTDAQKQKWLPKLTTCEWTGTMNLTEPHCGTDLGLMRTKAEPHDDGSYKITGQKIFISAGDHDMADNIVHLVLAKIAGGPEGIKGVSLFIVPKIMVDDDGNLGALNDVSVGKIEEKMGIHGNSTCVMNYDGATGYLLGEAHKGMRAMFTMMNEARLGVGLQGYAQAEIAYQNALAYALDRLQGRDVTGVKNPDGPADPLIVHPDIRRNLMDQKSFVEGARAFVFWGAMMIDRAHRNEDKDADGLISLLTPVIKGFLTDKGYEMATNAQQVYGGHGYIEEWGMSQFVRDARIAQIYEGANGVQALDLVGRKLALDGGKHVMAFFDMVKTFCKDNAEDETLKAGFLEPLKAASKDLQAAGMYFMQQGMKNPNAALSGSYDFMHLFGHVCLGLMWARMAQAAGSKLGEAGADRDFLDAKIATGRYYMARQLPATGMHLARIQTGSETVMALEPTAF</sequence>
<evidence type="ECO:0000256" key="9">
    <source>
        <dbReference type="ARBA" id="ARBA00069043"/>
    </source>
</evidence>
<dbReference type="Pfam" id="PF02771">
    <property type="entry name" value="Acyl-CoA_dh_N"/>
    <property type="match status" value="1"/>
</dbReference>
<dbReference type="SUPFAM" id="SSF47203">
    <property type="entry name" value="Acyl-CoA dehydrogenase C-terminal domain-like"/>
    <property type="match status" value="1"/>
</dbReference>
<dbReference type="PANTHER" id="PTHR42803:SF1">
    <property type="entry name" value="BROAD-SPECIFICITY LINEAR ACYL-COA DEHYDROGENASE FADE5"/>
    <property type="match status" value="1"/>
</dbReference>
<dbReference type="SUPFAM" id="SSF56645">
    <property type="entry name" value="Acyl-CoA dehydrogenase NM domain-like"/>
    <property type="match status" value="1"/>
</dbReference>
<comment type="cofactor">
    <cofactor evidence="1 10">
        <name>FAD</name>
        <dbReference type="ChEBI" id="CHEBI:57692"/>
    </cofactor>
</comment>
<dbReference type="Gene3D" id="2.40.110.10">
    <property type="entry name" value="Butyryl-CoA Dehydrogenase, subunit A, domain 2"/>
    <property type="match status" value="1"/>
</dbReference>
<dbReference type="AlphaFoldDB" id="A0A1H7L5N2"/>
<evidence type="ECO:0000256" key="7">
    <source>
        <dbReference type="ARBA" id="ARBA00058683"/>
    </source>
</evidence>
<dbReference type="Pfam" id="PF02770">
    <property type="entry name" value="Acyl-CoA_dh_M"/>
    <property type="match status" value="1"/>
</dbReference>
<dbReference type="InterPro" id="IPR037069">
    <property type="entry name" value="AcylCoA_DH/ox_N_sf"/>
</dbReference>
<dbReference type="EC" id="1.3.99.41" evidence="8"/>
<protein>
    <recommendedName>
        <fullName evidence="9">3-methylmercaptopropionyl-CoA dehydrogenase</fullName>
        <ecNumber evidence="8">1.3.99.41</ecNumber>
    </recommendedName>
</protein>
<dbReference type="Gene3D" id="1.10.540.10">
    <property type="entry name" value="Acyl-CoA dehydrogenase/oxidase, N-terminal domain"/>
    <property type="match status" value="1"/>
</dbReference>
<evidence type="ECO:0000313" key="15">
    <source>
        <dbReference type="EMBL" id="SEK94144.1"/>
    </source>
</evidence>
<dbReference type="Pfam" id="PF00441">
    <property type="entry name" value="Acyl-CoA_dh_1"/>
    <property type="match status" value="1"/>
</dbReference>
<evidence type="ECO:0000259" key="14">
    <source>
        <dbReference type="Pfam" id="PF12806"/>
    </source>
</evidence>
<dbReference type="GO" id="GO:0016627">
    <property type="term" value="F:oxidoreductase activity, acting on the CH-CH group of donors"/>
    <property type="evidence" value="ECO:0007669"/>
    <property type="project" value="InterPro"/>
</dbReference>
<organism evidence="15 16">
    <name type="scientific">Jannaschia helgolandensis</name>
    <dbReference type="NCBI Taxonomy" id="188906"/>
    <lineage>
        <taxon>Bacteria</taxon>
        <taxon>Pseudomonadati</taxon>
        <taxon>Pseudomonadota</taxon>
        <taxon>Alphaproteobacteria</taxon>
        <taxon>Rhodobacterales</taxon>
        <taxon>Roseobacteraceae</taxon>
        <taxon>Jannaschia</taxon>
    </lineage>
</organism>
<dbReference type="InterPro" id="IPR052166">
    <property type="entry name" value="Diverse_Acyl-CoA_DH"/>
</dbReference>
<evidence type="ECO:0000256" key="6">
    <source>
        <dbReference type="ARBA" id="ARBA00051388"/>
    </source>
</evidence>
<evidence type="ECO:0000259" key="11">
    <source>
        <dbReference type="Pfam" id="PF00441"/>
    </source>
</evidence>